<dbReference type="InterPro" id="IPR012685">
    <property type="entry name" value="CHP02304_F390_synth-rel"/>
</dbReference>
<dbReference type="NCBIfam" id="TIGR02304">
    <property type="entry name" value="aden_form_hyp"/>
    <property type="match status" value="1"/>
</dbReference>
<proteinExistence type="predicted"/>
<accession>A0A090ZCJ7</accession>
<evidence type="ECO:0000313" key="2">
    <source>
        <dbReference type="EMBL" id="RFT62616.1"/>
    </source>
</evidence>
<dbReference type="Proteomes" id="UP000029389">
    <property type="component" value="Unassembled WGS sequence"/>
</dbReference>
<reference evidence="2 4" key="2">
    <citation type="submission" date="2018-08" db="EMBL/GenBank/DDBJ databases">
        <title>Bacillus clarus sp. nov. strain PS00077A.</title>
        <authorList>
            <person name="Mendez Acevedo M."/>
            <person name="Carroll L."/>
            <person name="Mukherjee M."/>
            <person name="Wiedmann M."/>
            <person name="Kovac J."/>
        </authorList>
    </citation>
    <scope>NUCLEOTIDE SEQUENCE [LARGE SCALE GENOMIC DNA]</scope>
    <source>
        <strain evidence="2 4">PS00077A</strain>
    </source>
</reference>
<dbReference type="InterPro" id="IPR053158">
    <property type="entry name" value="CapK_Type1_Caps_Biosynth"/>
</dbReference>
<reference evidence="1 3" key="1">
    <citation type="submission" date="2014-04" db="EMBL/GenBank/DDBJ databases">
        <authorList>
            <person name="Bishop-Lilly K.A."/>
            <person name="Broomall S.M."/>
            <person name="Chain P.S."/>
            <person name="Chertkov O."/>
            <person name="Coyne S.R."/>
            <person name="Daligault H.E."/>
            <person name="Davenport K.W."/>
            <person name="Erkkila T."/>
            <person name="Frey K.G."/>
            <person name="Gibbons H.S."/>
            <person name="Gu W."/>
            <person name="Jaissle J."/>
            <person name="Johnson S.L."/>
            <person name="Koroleva G.I."/>
            <person name="Ladner J.T."/>
            <person name="Lo C.-C."/>
            <person name="Minogue T.D."/>
            <person name="Munk C."/>
            <person name="Palacios G.F."/>
            <person name="Redden C.L."/>
            <person name="Rosenzweig C.N."/>
            <person name="Scholz M.B."/>
            <person name="Teshima H."/>
            <person name="Xu Y."/>
        </authorList>
    </citation>
    <scope>NUCLEOTIDE SEQUENCE [LARGE SCALE GENOMIC DNA]</scope>
    <source>
        <strain evidence="1 3">BHP</strain>
    </source>
</reference>
<evidence type="ECO:0000313" key="4">
    <source>
        <dbReference type="Proteomes" id="UP000264294"/>
    </source>
</evidence>
<name>A0A090ZCJ7_9BACI</name>
<dbReference type="InterPro" id="IPR042099">
    <property type="entry name" value="ANL_N_sf"/>
</dbReference>
<evidence type="ECO:0000313" key="3">
    <source>
        <dbReference type="Proteomes" id="UP000029389"/>
    </source>
</evidence>
<dbReference type="Proteomes" id="UP000264294">
    <property type="component" value="Unassembled WGS sequence"/>
</dbReference>
<dbReference type="PANTHER" id="PTHR36932:SF1">
    <property type="entry name" value="CAPSULAR POLYSACCHARIDE BIOSYNTHESIS PROTEIN"/>
    <property type="match status" value="1"/>
</dbReference>
<sequence length="445" mass="51866">MNKLRILQQYLKTKYRLRFSNHEQLEKFHKQKITKQLLFTLEASPFYRQLYTPFLKEIQEGNLAALPIIDKEIMMEHFNTLNTVNISKEEAFHVAFEAEKTRNFSPTIHNITVGLSSGTSGNRGIFLVSEEEQTMWAGSIIGKVLPSSILHKHSIAFFLRANSNLYETTKNKRISFHFFDLLDSFHQHITRLNEVNPSILVAPPSMLRKISHWQQEGLITICPKKIISVAEVLEDIDKDFISTTFQQTVHQIYQCTEGFLATTCKHGTLHINEDLVHIEKEYLDQKRGIFVPIITDFTRKTQPIIRYRLNDILIEKRGACACNSPFLALERIDGRCDDIFIGINELDKSEVSIFPDFIRRAMMFASNKIQEFKVIQHSTKKIEIQLKVPPEHFKSCKSNVMRELNTLWSTKKCVVPHFLFSHYDIQLYDKKLKRIESLIKYGENI</sequence>
<dbReference type="PATRIC" id="fig|1405.8.peg.1705"/>
<dbReference type="PANTHER" id="PTHR36932">
    <property type="entry name" value="CAPSULAR POLYSACCHARIDE BIOSYNTHESIS PROTEIN"/>
    <property type="match status" value="1"/>
</dbReference>
<dbReference type="EMBL" id="QVOD01000066">
    <property type="protein sequence ID" value="RFT62616.1"/>
    <property type="molecule type" value="Genomic_DNA"/>
</dbReference>
<dbReference type="EMBL" id="JMQC01000008">
    <property type="protein sequence ID" value="KFN02006.1"/>
    <property type="molecule type" value="Genomic_DNA"/>
</dbReference>
<dbReference type="AlphaFoldDB" id="A0A090ZCJ7"/>
<organism evidence="1 3">
    <name type="scientific">Bacillus clarus</name>
    <dbReference type="NCBI Taxonomy" id="2338372"/>
    <lineage>
        <taxon>Bacteria</taxon>
        <taxon>Bacillati</taxon>
        <taxon>Bacillota</taxon>
        <taxon>Bacilli</taxon>
        <taxon>Bacillales</taxon>
        <taxon>Bacillaceae</taxon>
        <taxon>Bacillus</taxon>
        <taxon>Bacillus cereus group</taxon>
    </lineage>
</organism>
<comment type="caution">
    <text evidence="1">The sequence shown here is derived from an EMBL/GenBank/DDBJ whole genome shotgun (WGS) entry which is preliminary data.</text>
</comment>
<evidence type="ECO:0000313" key="1">
    <source>
        <dbReference type="EMBL" id="KFN02006.1"/>
    </source>
</evidence>
<dbReference type="RefSeq" id="WP_042980146.1">
    <property type="nucleotide sequence ID" value="NZ_JMQC01000008.1"/>
</dbReference>
<dbReference type="Gene3D" id="3.40.50.12780">
    <property type="entry name" value="N-terminal domain of ligase-like"/>
    <property type="match status" value="1"/>
</dbReference>
<gene>
    <name evidence="2" type="ORF">D0U04_27765</name>
    <name evidence="1" type="ORF">DJ93_1516</name>
</gene>
<keyword evidence="4" id="KW-1185">Reference proteome</keyword>
<protein>
    <submittedName>
        <fullName evidence="2">Adenylate cyclase</fullName>
    </submittedName>
    <submittedName>
        <fullName evidence="1">Putative coenzyme F390 synthetase</fullName>
    </submittedName>
</protein>